<dbReference type="EMBL" id="MJIC01000015">
    <property type="protein sequence ID" value="OFI33112.1"/>
    <property type="molecule type" value="Genomic_DNA"/>
</dbReference>
<dbReference type="RefSeq" id="WP_070177489.1">
    <property type="nucleotide sequence ID" value="NZ_BMJR01000002.1"/>
</dbReference>
<reference evidence="2 3" key="1">
    <citation type="submission" date="2016-09" db="EMBL/GenBank/DDBJ databases">
        <title>Alteromonas lipolytica, a new species isolated from sea water.</title>
        <authorList>
            <person name="Wu Y.-H."/>
            <person name="Cheng H."/>
            <person name="Xu X.-W."/>
        </authorList>
    </citation>
    <scope>NUCLEOTIDE SEQUENCE [LARGE SCALE GENOMIC DNA]</scope>
    <source>
        <strain evidence="2 3">JW12</strain>
    </source>
</reference>
<dbReference type="InterPro" id="IPR005502">
    <property type="entry name" value="Ribosyl_crysJ1"/>
</dbReference>
<proteinExistence type="predicted"/>
<protein>
    <recommendedName>
        <fullName evidence="4">ADP-ribosylglycohydrolase family protein</fullName>
    </recommendedName>
</protein>
<organism evidence="2 3">
    <name type="scientific">Alteromonas lipolytica</name>
    <dbReference type="NCBI Taxonomy" id="1856405"/>
    <lineage>
        <taxon>Bacteria</taxon>
        <taxon>Pseudomonadati</taxon>
        <taxon>Pseudomonadota</taxon>
        <taxon>Gammaproteobacteria</taxon>
        <taxon>Alteromonadales</taxon>
        <taxon>Alteromonadaceae</taxon>
        <taxon>Alteromonas/Salinimonas group</taxon>
        <taxon>Alteromonas</taxon>
    </lineage>
</organism>
<keyword evidence="3" id="KW-1185">Reference proteome</keyword>
<evidence type="ECO:0008006" key="4">
    <source>
        <dbReference type="Google" id="ProtNLM"/>
    </source>
</evidence>
<evidence type="ECO:0000313" key="3">
    <source>
        <dbReference type="Proteomes" id="UP000176037"/>
    </source>
</evidence>
<dbReference type="Pfam" id="PF03747">
    <property type="entry name" value="ADP_ribosyl_GH"/>
    <property type="match status" value="1"/>
</dbReference>
<feature type="chain" id="PRO_5009214057" description="ADP-ribosylglycohydrolase family protein" evidence="1">
    <location>
        <begin position="19"/>
        <end position="502"/>
    </location>
</feature>
<dbReference type="STRING" id="1856405.BFC17_02290"/>
<comment type="caution">
    <text evidence="2">The sequence shown here is derived from an EMBL/GenBank/DDBJ whole genome shotgun (WGS) entry which is preliminary data.</text>
</comment>
<feature type="signal peptide" evidence="1">
    <location>
        <begin position="1"/>
        <end position="18"/>
    </location>
</feature>
<keyword evidence="1" id="KW-0732">Signal</keyword>
<gene>
    <name evidence="2" type="ORF">BFC17_02290</name>
</gene>
<dbReference type="SUPFAM" id="SSF101478">
    <property type="entry name" value="ADP-ribosylglycohydrolase"/>
    <property type="match status" value="1"/>
</dbReference>
<dbReference type="Gene3D" id="1.10.4080.10">
    <property type="entry name" value="ADP-ribosylation/Crystallin J1"/>
    <property type="match status" value="1"/>
</dbReference>
<dbReference type="Proteomes" id="UP000176037">
    <property type="component" value="Unassembled WGS sequence"/>
</dbReference>
<sequence>MKKFAVVLLLALPWLVHGETVTLSKDALKDKIKGAWAAQVIGVTYGFPVEFKYMSTMIPDNHRLDWHANSIADLFNSEPGAYDDIYVDLTFVNVIAEKGLDATAQDYGDAFAHAAYPLWFANQVARNNLLNGIPATESGHWQNNPAADDIDFQIESDFIGIMTPGMPNTAAAYADKVGHIMNYGDGYYGGLFVASMYSQALVQNDISAIVDAALKMVPKESLFYRIIRDVVTEYADNKTDWRQAWFAVHRKWAHLDMDPKGIQGPFNIDAKINAAWVVLALLYGEGDFAKTMDIATRAGDDADCNPATALGILGAISGYQAISPKWTNGLKAIADKPFPYTTLTLEQVYKLSYEHALANIGRNGGKVEDSQVSIAVQAPVTQPLEQSFADLKPADKHRYDPFFLADYQGGITMPDDFLYEFEGRGIVVIADAFGNEGDVIEAVIQIDDNPPKTVTAPVNYLTRRFFLNWDLTLPAGQHKMKISLNNHNSEAYLQLNSIAVYQ</sequence>
<dbReference type="OrthoDB" id="9761704at2"/>
<accession>A0A1E8FB01</accession>
<evidence type="ECO:0000256" key="1">
    <source>
        <dbReference type="SAM" id="SignalP"/>
    </source>
</evidence>
<dbReference type="AlphaFoldDB" id="A0A1E8FB01"/>
<name>A0A1E8FB01_9ALTE</name>
<dbReference type="InterPro" id="IPR036705">
    <property type="entry name" value="Ribosyl_crysJ1_sf"/>
</dbReference>
<evidence type="ECO:0000313" key="2">
    <source>
        <dbReference type="EMBL" id="OFI33112.1"/>
    </source>
</evidence>